<comment type="caution">
    <text evidence="3">The sequence shown here is derived from an EMBL/GenBank/DDBJ whole genome shotgun (WGS) entry which is preliminary data.</text>
</comment>
<reference evidence="3 4" key="1">
    <citation type="submission" date="2019-01" db="EMBL/GenBank/DDBJ databases">
        <title>Blautia sp. nov. KGMB01111 isolated human feces.</title>
        <authorList>
            <person name="Park J.-E."/>
            <person name="Kim J.-S."/>
            <person name="Park S.-H."/>
        </authorList>
    </citation>
    <scope>NUCLEOTIDE SEQUENCE [LARGE SCALE GENOMIC DNA]</scope>
    <source>
        <strain evidence="3 4">KGMB01111</strain>
    </source>
</reference>
<evidence type="ECO:0000256" key="2">
    <source>
        <dbReference type="SAM" id="SignalP"/>
    </source>
</evidence>
<accession>A0A4Q1RI37</accession>
<feature type="chain" id="PRO_5020672934" evidence="2">
    <location>
        <begin position="24"/>
        <end position="721"/>
    </location>
</feature>
<keyword evidence="4" id="KW-1185">Reference proteome</keyword>
<name>A0A4Q1RI37_9FIRM</name>
<dbReference type="OrthoDB" id="137965at2"/>
<dbReference type="AlphaFoldDB" id="A0A4Q1RI37"/>
<evidence type="ECO:0000256" key="1">
    <source>
        <dbReference type="SAM" id="Phobius"/>
    </source>
</evidence>
<keyword evidence="1" id="KW-0472">Membrane</keyword>
<proteinExistence type="predicted"/>
<dbReference type="RefSeq" id="WP_129257795.1">
    <property type="nucleotide sequence ID" value="NZ_SDKC01000001.1"/>
</dbReference>
<keyword evidence="2" id="KW-0732">Signal</keyword>
<evidence type="ECO:0000313" key="4">
    <source>
        <dbReference type="Proteomes" id="UP000290106"/>
    </source>
</evidence>
<keyword evidence="1" id="KW-0812">Transmembrane</keyword>
<gene>
    <name evidence="3" type="ORF">ETP43_08835</name>
</gene>
<dbReference type="Proteomes" id="UP000290106">
    <property type="component" value="Unassembled WGS sequence"/>
</dbReference>
<sequence>MRKHIRGIVLVLLILLLPCLVWAEDEPENDIEITLNWGFNGKAGNSDACLPVTATLTNHGEAFEGQLEMEVPVAGNQESDLGESLTMIGNDMDYTRSKVCVWKKNIALAAGETRQETFYLTFPWANGTVQAYLKDGSRTVQTASLSKNFSANQDIALIGVIGAQPEDVQQLDGIQISAETTEGMGDIFVSVYQMDASEIPDSWKDLDQLDALLIGPEAAISGEQWVTLHRWQQEGGILLTVEEGQDFFEVFENFLNGESRPTFFDRLSEKWGYVVYTGYDTSQIPVRKRPSLIKYFILILFYACVAGPGLYLILKRQGKRKYFWSGVTLLSVLFLGIMAVMGTSTRLTAPVLTMKRMYTQQDHIWGETMQLGVQAPYNSTYQLYLDKSYHLTMSSESGYSVEEVNTDITDKVEIYEKEDCYKLTFSRLPVFAGNAFFLNRDHAVSPEEEIQIHASGDNEHIEGRWKNPTGYRIENAILVLTNRIVFLGDLEPGEEGTFSEKIHSYGNGGLEKILRKYLDLKDAEYPDYAVNAVMEQVWDAQRKETEGVCLLGTISNSDTSFEMNSGYEVDGISQFYMPVDISWQKEEGTIFCPNAEVLASVESGSATAGTNLMYGQDAVLNYDLSGLGEITEIKFFKPEYDDPKYFEPFRGQVAFYCWSSGEYETISKWEKLFDGTELEKYLSAEGTLRVRYQVADDMDVTNKNCTLPCLQITGKVVTPDA</sequence>
<evidence type="ECO:0000313" key="3">
    <source>
        <dbReference type="EMBL" id="RXS75312.1"/>
    </source>
</evidence>
<protein>
    <submittedName>
        <fullName evidence="3">Uncharacterized protein</fullName>
    </submittedName>
</protein>
<keyword evidence="1" id="KW-1133">Transmembrane helix</keyword>
<feature type="transmembrane region" description="Helical" evidence="1">
    <location>
        <begin position="321"/>
        <end position="341"/>
    </location>
</feature>
<feature type="signal peptide" evidence="2">
    <location>
        <begin position="1"/>
        <end position="23"/>
    </location>
</feature>
<organism evidence="3 4">
    <name type="scientific">Blautia faecicola</name>
    <dbReference type="NCBI Taxonomy" id="2509240"/>
    <lineage>
        <taxon>Bacteria</taxon>
        <taxon>Bacillati</taxon>
        <taxon>Bacillota</taxon>
        <taxon>Clostridia</taxon>
        <taxon>Lachnospirales</taxon>
        <taxon>Lachnospiraceae</taxon>
        <taxon>Blautia</taxon>
    </lineage>
</organism>
<dbReference type="EMBL" id="SDKC01000001">
    <property type="protein sequence ID" value="RXS75312.1"/>
    <property type="molecule type" value="Genomic_DNA"/>
</dbReference>
<feature type="transmembrane region" description="Helical" evidence="1">
    <location>
        <begin position="292"/>
        <end position="314"/>
    </location>
</feature>